<comment type="caution">
    <text evidence="1">The sequence shown here is derived from an EMBL/GenBank/DDBJ whole genome shotgun (WGS) entry which is preliminary data.</text>
</comment>
<name>A0AA88P8K8_9TELE</name>
<dbReference type="AlphaFoldDB" id="A0AA88P8K8"/>
<evidence type="ECO:0000313" key="1">
    <source>
        <dbReference type="EMBL" id="KAK2871458.1"/>
    </source>
</evidence>
<sequence>MLNRARNRRVAKKQPPLIRSSLFAGADVCSSQFLMVRRKCSQILSYRSTDGRHLKSRPTRSVSDLKEMITAVIILLLSGLFWSSSNMCPAYSRGQVSGSSAEVYVCPALR</sequence>
<evidence type="ECO:0000313" key="2">
    <source>
        <dbReference type="Proteomes" id="UP001187343"/>
    </source>
</evidence>
<reference evidence="1" key="1">
    <citation type="submission" date="2023-08" db="EMBL/GenBank/DDBJ databases">
        <title>Chromosome-level Genome Assembly of mud carp (Cirrhinus molitorella).</title>
        <authorList>
            <person name="Liu H."/>
        </authorList>
    </citation>
    <scope>NUCLEOTIDE SEQUENCE</scope>
    <source>
        <strain evidence="1">Prfri</strain>
        <tissue evidence="1">Muscle</tissue>
    </source>
</reference>
<dbReference type="Proteomes" id="UP001187343">
    <property type="component" value="Unassembled WGS sequence"/>
</dbReference>
<keyword evidence="2" id="KW-1185">Reference proteome</keyword>
<proteinExistence type="predicted"/>
<gene>
    <name evidence="1" type="ORF">Q8A67_023985</name>
</gene>
<organism evidence="1 2">
    <name type="scientific">Cirrhinus molitorella</name>
    <name type="common">mud carp</name>
    <dbReference type="NCBI Taxonomy" id="172907"/>
    <lineage>
        <taxon>Eukaryota</taxon>
        <taxon>Metazoa</taxon>
        <taxon>Chordata</taxon>
        <taxon>Craniata</taxon>
        <taxon>Vertebrata</taxon>
        <taxon>Euteleostomi</taxon>
        <taxon>Actinopterygii</taxon>
        <taxon>Neopterygii</taxon>
        <taxon>Teleostei</taxon>
        <taxon>Ostariophysi</taxon>
        <taxon>Cypriniformes</taxon>
        <taxon>Cyprinidae</taxon>
        <taxon>Labeoninae</taxon>
        <taxon>Labeonini</taxon>
        <taxon>Cirrhinus</taxon>
    </lineage>
</organism>
<protein>
    <submittedName>
        <fullName evidence="1">Uncharacterized protein</fullName>
    </submittedName>
</protein>
<accession>A0AA88P8K8</accession>
<dbReference type="EMBL" id="JAUYZG010000023">
    <property type="protein sequence ID" value="KAK2871458.1"/>
    <property type="molecule type" value="Genomic_DNA"/>
</dbReference>